<name>A0A1D1UTG9_RAMVA</name>
<dbReference type="AlphaFoldDB" id="A0A1D1UTG9"/>
<dbReference type="OrthoDB" id="10068499at2759"/>
<dbReference type="InterPro" id="IPR011333">
    <property type="entry name" value="SKP1/BTB/POZ_sf"/>
</dbReference>
<sequence length="323" mass="36332">MPVLFQPPSHSAMISQMVWGGPLHAQIDDALELFVGHDAAAAAVVDHALPPPLNLAPDVPVDPAVQAVIPFEAEGNNEIIWDIQPVAHNHQGLAALAGWLAMHQNQHHHAHPPAPPGGHHFQLEEEEWPELGGEPVLPAMHGYGQMPEDLMTLFQASASQELNQHSATLRMLKKRILMLRERKPHYWHRVAFALYKRTLRGASGGCDVRFVVQSKSVKKEKEKSTPTAVWGHKFILASNPVFRQLFGYQIVEDCLQDEEKLTEIDIPSITSEAMRSIVMSVYDLPVQKLSLESARYLEYWAMHFCMDDLIDRCQKIIHTAPFR</sequence>
<dbReference type="SUPFAM" id="SSF54695">
    <property type="entry name" value="POZ domain"/>
    <property type="match status" value="1"/>
</dbReference>
<evidence type="ECO:0000313" key="2">
    <source>
        <dbReference type="EMBL" id="GAU91765.1"/>
    </source>
</evidence>
<dbReference type="PROSITE" id="PS50097">
    <property type="entry name" value="BTB"/>
    <property type="match status" value="1"/>
</dbReference>
<dbReference type="EMBL" id="BDGG01000002">
    <property type="protein sequence ID" value="GAU91765.1"/>
    <property type="molecule type" value="Genomic_DNA"/>
</dbReference>
<dbReference type="Gene3D" id="3.30.710.10">
    <property type="entry name" value="Potassium Channel Kv1.1, Chain A"/>
    <property type="match status" value="1"/>
</dbReference>
<organism evidence="2 3">
    <name type="scientific">Ramazzottius varieornatus</name>
    <name type="common">Water bear</name>
    <name type="synonym">Tardigrade</name>
    <dbReference type="NCBI Taxonomy" id="947166"/>
    <lineage>
        <taxon>Eukaryota</taxon>
        <taxon>Metazoa</taxon>
        <taxon>Ecdysozoa</taxon>
        <taxon>Tardigrada</taxon>
        <taxon>Eutardigrada</taxon>
        <taxon>Parachela</taxon>
        <taxon>Hypsibioidea</taxon>
        <taxon>Ramazzottiidae</taxon>
        <taxon>Ramazzottius</taxon>
    </lineage>
</organism>
<proteinExistence type="predicted"/>
<comment type="caution">
    <text evidence="2">The sequence shown here is derived from an EMBL/GenBank/DDBJ whole genome shotgun (WGS) entry which is preliminary data.</text>
</comment>
<gene>
    <name evidence="2" type="primary">RvY_03961-1</name>
    <name evidence="2" type="synonym">RvY_03961.1</name>
    <name evidence="2" type="ORF">RvY_03961</name>
</gene>
<keyword evidence="3" id="KW-1185">Reference proteome</keyword>
<evidence type="ECO:0000259" key="1">
    <source>
        <dbReference type="PROSITE" id="PS50097"/>
    </source>
</evidence>
<dbReference type="Pfam" id="PF00651">
    <property type="entry name" value="BTB"/>
    <property type="match status" value="1"/>
</dbReference>
<feature type="domain" description="BTB" evidence="1">
    <location>
        <begin position="206"/>
        <end position="283"/>
    </location>
</feature>
<dbReference type="CDD" id="cd18186">
    <property type="entry name" value="BTB_POZ_ZBTB_KLHL-like"/>
    <property type="match status" value="1"/>
</dbReference>
<dbReference type="Proteomes" id="UP000186922">
    <property type="component" value="Unassembled WGS sequence"/>
</dbReference>
<dbReference type="InterPro" id="IPR000210">
    <property type="entry name" value="BTB/POZ_dom"/>
</dbReference>
<reference evidence="2 3" key="1">
    <citation type="journal article" date="2016" name="Nat. Commun.">
        <title>Extremotolerant tardigrade genome and improved radiotolerance of human cultured cells by tardigrade-unique protein.</title>
        <authorList>
            <person name="Hashimoto T."/>
            <person name="Horikawa D.D."/>
            <person name="Saito Y."/>
            <person name="Kuwahara H."/>
            <person name="Kozuka-Hata H."/>
            <person name="Shin-I T."/>
            <person name="Minakuchi Y."/>
            <person name="Ohishi K."/>
            <person name="Motoyama A."/>
            <person name="Aizu T."/>
            <person name="Enomoto A."/>
            <person name="Kondo K."/>
            <person name="Tanaka S."/>
            <person name="Hara Y."/>
            <person name="Koshikawa S."/>
            <person name="Sagara H."/>
            <person name="Miura T."/>
            <person name="Yokobori S."/>
            <person name="Miyagawa K."/>
            <person name="Suzuki Y."/>
            <person name="Kubo T."/>
            <person name="Oyama M."/>
            <person name="Kohara Y."/>
            <person name="Fujiyama A."/>
            <person name="Arakawa K."/>
            <person name="Katayama T."/>
            <person name="Toyoda A."/>
            <person name="Kunieda T."/>
        </authorList>
    </citation>
    <scope>NUCLEOTIDE SEQUENCE [LARGE SCALE GENOMIC DNA]</scope>
    <source>
        <strain evidence="2 3">YOKOZUNA-1</strain>
    </source>
</reference>
<protein>
    <recommendedName>
        <fullName evidence="1">BTB domain-containing protein</fullName>
    </recommendedName>
</protein>
<accession>A0A1D1UTG9</accession>
<evidence type="ECO:0000313" key="3">
    <source>
        <dbReference type="Proteomes" id="UP000186922"/>
    </source>
</evidence>